<evidence type="ECO:0000256" key="5">
    <source>
        <dbReference type="ARBA" id="ARBA00022553"/>
    </source>
</evidence>
<dbReference type="Gene3D" id="3.30.565.10">
    <property type="entry name" value="Histidine kinase-like ATPase, C-terminal domain"/>
    <property type="match status" value="1"/>
</dbReference>
<dbReference type="PROSITE" id="PS50109">
    <property type="entry name" value="HIS_KIN"/>
    <property type="match status" value="1"/>
</dbReference>
<dbReference type="CDD" id="cd00082">
    <property type="entry name" value="HisKA"/>
    <property type="match status" value="1"/>
</dbReference>
<feature type="transmembrane region" description="Helical" evidence="14">
    <location>
        <begin position="158"/>
        <end position="179"/>
    </location>
</feature>
<keyword evidence="5" id="KW-0597">Phosphoprotein</keyword>
<feature type="transmembrane region" description="Helical" evidence="14">
    <location>
        <begin position="100"/>
        <end position="123"/>
    </location>
</feature>
<dbReference type="PANTHER" id="PTHR43065">
    <property type="entry name" value="SENSOR HISTIDINE KINASE"/>
    <property type="match status" value="1"/>
</dbReference>
<evidence type="ECO:0000313" key="16">
    <source>
        <dbReference type="EMBL" id="MBE4908618.1"/>
    </source>
</evidence>
<comment type="caution">
    <text evidence="16">The sequence shown here is derived from an EMBL/GenBank/DDBJ whole genome shotgun (WGS) entry which is preliminary data.</text>
</comment>
<reference evidence="16 17" key="1">
    <citation type="submission" date="2020-10" db="EMBL/GenBank/DDBJ databases">
        <title>Bacillus sp. HD4P25, an endophyte from a halophyte.</title>
        <authorList>
            <person name="Sun J.-Q."/>
        </authorList>
    </citation>
    <scope>NUCLEOTIDE SEQUENCE [LARGE SCALE GENOMIC DNA]</scope>
    <source>
        <strain evidence="16 17">YIM 93174</strain>
    </source>
</reference>
<evidence type="ECO:0000256" key="14">
    <source>
        <dbReference type="SAM" id="Phobius"/>
    </source>
</evidence>
<evidence type="ECO:0000256" key="9">
    <source>
        <dbReference type="ARBA" id="ARBA00022777"/>
    </source>
</evidence>
<dbReference type="InterPro" id="IPR011620">
    <property type="entry name" value="Sig_transdc_His_kinase_LytS_TM"/>
</dbReference>
<dbReference type="PRINTS" id="PR00344">
    <property type="entry name" value="BCTRLSENSOR"/>
</dbReference>
<keyword evidence="13 14" id="KW-0472">Membrane</keyword>
<feature type="domain" description="Histidine kinase" evidence="15">
    <location>
        <begin position="207"/>
        <end position="414"/>
    </location>
</feature>
<dbReference type="Proteomes" id="UP001516662">
    <property type="component" value="Unassembled WGS sequence"/>
</dbReference>
<feature type="transmembrane region" description="Helical" evidence="14">
    <location>
        <begin position="36"/>
        <end position="54"/>
    </location>
</feature>
<keyword evidence="17" id="KW-1185">Reference proteome</keyword>
<comment type="catalytic activity">
    <reaction evidence="1">
        <text>ATP + protein L-histidine = ADP + protein N-phospho-L-histidine.</text>
        <dbReference type="EC" id="2.7.13.3"/>
    </reaction>
</comment>
<keyword evidence="7 14" id="KW-0812">Transmembrane</keyword>
<keyword evidence="8" id="KW-0547">Nucleotide-binding</keyword>
<evidence type="ECO:0000256" key="7">
    <source>
        <dbReference type="ARBA" id="ARBA00022692"/>
    </source>
</evidence>
<keyword evidence="11 14" id="KW-1133">Transmembrane helix</keyword>
<feature type="transmembrane region" description="Helical" evidence="14">
    <location>
        <begin position="66"/>
        <end position="94"/>
    </location>
</feature>
<dbReference type="EMBL" id="JADCLJ010000020">
    <property type="protein sequence ID" value="MBE4908618.1"/>
    <property type="molecule type" value="Genomic_DNA"/>
</dbReference>
<dbReference type="Pfam" id="PF07694">
    <property type="entry name" value="5TM-5TMR_LYT"/>
    <property type="match status" value="1"/>
</dbReference>
<dbReference type="Gene3D" id="1.10.287.130">
    <property type="match status" value="1"/>
</dbReference>
<dbReference type="SMART" id="SM00387">
    <property type="entry name" value="HATPase_c"/>
    <property type="match status" value="1"/>
</dbReference>
<evidence type="ECO:0000256" key="10">
    <source>
        <dbReference type="ARBA" id="ARBA00022840"/>
    </source>
</evidence>
<evidence type="ECO:0000256" key="11">
    <source>
        <dbReference type="ARBA" id="ARBA00022989"/>
    </source>
</evidence>
<name>A0ABR9QJD5_9BACI</name>
<accession>A0ABR9QJD5</accession>
<evidence type="ECO:0000256" key="3">
    <source>
        <dbReference type="ARBA" id="ARBA00012438"/>
    </source>
</evidence>
<dbReference type="EC" id="2.7.13.3" evidence="3"/>
<dbReference type="PANTHER" id="PTHR43065:SF46">
    <property type="entry name" value="C4-DICARBOXYLATE TRANSPORT SENSOR PROTEIN DCTB"/>
    <property type="match status" value="1"/>
</dbReference>
<keyword evidence="4" id="KW-1003">Cell membrane</keyword>
<organism evidence="16 17">
    <name type="scientific">Litchfieldia luteola</name>
    <dbReference type="NCBI Taxonomy" id="682179"/>
    <lineage>
        <taxon>Bacteria</taxon>
        <taxon>Bacillati</taxon>
        <taxon>Bacillota</taxon>
        <taxon>Bacilli</taxon>
        <taxon>Bacillales</taxon>
        <taxon>Bacillaceae</taxon>
        <taxon>Litchfieldia</taxon>
    </lineage>
</organism>
<evidence type="ECO:0000259" key="15">
    <source>
        <dbReference type="PROSITE" id="PS50109"/>
    </source>
</evidence>
<dbReference type="GO" id="GO:0016301">
    <property type="term" value="F:kinase activity"/>
    <property type="evidence" value="ECO:0007669"/>
    <property type="project" value="UniProtKB-KW"/>
</dbReference>
<evidence type="ECO:0000256" key="4">
    <source>
        <dbReference type="ARBA" id="ARBA00022475"/>
    </source>
</evidence>
<keyword evidence="6" id="KW-0808">Transferase</keyword>
<dbReference type="SMART" id="SM00388">
    <property type="entry name" value="HisKA"/>
    <property type="match status" value="1"/>
</dbReference>
<dbReference type="InterPro" id="IPR036097">
    <property type="entry name" value="HisK_dim/P_sf"/>
</dbReference>
<dbReference type="InterPro" id="IPR003594">
    <property type="entry name" value="HATPase_dom"/>
</dbReference>
<evidence type="ECO:0000256" key="2">
    <source>
        <dbReference type="ARBA" id="ARBA00004651"/>
    </source>
</evidence>
<evidence type="ECO:0000256" key="13">
    <source>
        <dbReference type="ARBA" id="ARBA00023136"/>
    </source>
</evidence>
<proteinExistence type="predicted"/>
<evidence type="ECO:0000256" key="12">
    <source>
        <dbReference type="ARBA" id="ARBA00023012"/>
    </source>
</evidence>
<keyword evidence="12" id="KW-0902">Two-component regulatory system</keyword>
<comment type="subcellular location">
    <subcellularLocation>
        <location evidence="2">Cell membrane</location>
        <topology evidence="2">Multi-pass membrane protein</topology>
    </subcellularLocation>
</comment>
<dbReference type="SUPFAM" id="SSF55874">
    <property type="entry name" value="ATPase domain of HSP90 chaperone/DNA topoisomerase II/histidine kinase"/>
    <property type="match status" value="1"/>
</dbReference>
<evidence type="ECO:0000256" key="6">
    <source>
        <dbReference type="ARBA" id="ARBA00022679"/>
    </source>
</evidence>
<dbReference type="InterPro" id="IPR003661">
    <property type="entry name" value="HisK_dim/P_dom"/>
</dbReference>
<keyword evidence="9 16" id="KW-0418">Kinase</keyword>
<dbReference type="Pfam" id="PF02518">
    <property type="entry name" value="HATPase_c"/>
    <property type="match status" value="1"/>
</dbReference>
<protein>
    <recommendedName>
        <fullName evidence="3">histidine kinase</fullName>
        <ecNumber evidence="3">2.7.13.3</ecNumber>
    </recommendedName>
</protein>
<keyword evidence="10" id="KW-0067">ATP-binding</keyword>
<dbReference type="InterPro" id="IPR036890">
    <property type="entry name" value="HATPase_C_sf"/>
</dbReference>
<evidence type="ECO:0000256" key="1">
    <source>
        <dbReference type="ARBA" id="ARBA00000085"/>
    </source>
</evidence>
<dbReference type="InterPro" id="IPR005467">
    <property type="entry name" value="His_kinase_dom"/>
</dbReference>
<dbReference type="RefSeq" id="WP_193536466.1">
    <property type="nucleotide sequence ID" value="NZ_JADCLJ010000020.1"/>
</dbReference>
<dbReference type="SUPFAM" id="SSF47384">
    <property type="entry name" value="Homodimeric domain of signal transducing histidine kinase"/>
    <property type="match status" value="1"/>
</dbReference>
<dbReference type="Pfam" id="PF00512">
    <property type="entry name" value="HisKA"/>
    <property type="match status" value="1"/>
</dbReference>
<sequence>MPLAIMELLIGLLFIFTLLFLFQIYNDWYDKKPSPLTFFLFSTLSMILVMINPFEDSSGMRFDYRYIPLILATLYGGFRVGLPLLVICIAIRFWYGGSGFYATLINSGGTVLLSILLHQFFIIIRTYQKVIMATTLSLVVTTSTLLVIHYYFNVNVSLEIWIGFAGIQTVSVGLITLLIETTKKTLLIREKIIRAKKLEAVSHLAASVGHEIRNPLTVTRGFLQLLQTDKDLPFQKRQEFLQIAMEQLDSAETIISDYLTFAKPDISNVEVLDIGLEIKKATELITPLANRHSVVIENNTANSHIKGDRSYLQQCLVNILKNSIEAMPQGGFLTIQSEVIEGQYRLSISDTGIGMTNEQLKRLGEPYFTTKGYKGTGLGMMVVYSLIKAMSGSIDVTSEIGKGTQFTINFPIVKQELTIEHTYKAKSVS</sequence>
<evidence type="ECO:0000313" key="17">
    <source>
        <dbReference type="Proteomes" id="UP001516662"/>
    </source>
</evidence>
<evidence type="ECO:0000256" key="8">
    <source>
        <dbReference type="ARBA" id="ARBA00022741"/>
    </source>
</evidence>
<dbReference type="InterPro" id="IPR004358">
    <property type="entry name" value="Sig_transdc_His_kin-like_C"/>
</dbReference>
<feature type="transmembrane region" description="Helical" evidence="14">
    <location>
        <begin position="130"/>
        <end position="152"/>
    </location>
</feature>
<gene>
    <name evidence="16" type="ORF">IMZ08_11180</name>
</gene>